<evidence type="ECO:0000313" key="2">
    <source>
        <dbReference type="Proteomes" id="UP000002651"/>
    </source>
</evidence>
<sequence length="79" mass="9292">MATKKETTISETKVFHFTLIMRNNRISTPTATIKIGMVPLHQMCFKMNIMTMFRHFKKKTLSPTTKKTSWLYNCHLLVN</sequence>
<dbReference type="HOGENOM" id="CLU_2598776_0_0_9"/>
<organism evidence="1 2">
    <name type="scientific">Bacillus spizizenii (strain DSM 15029 / JCM 12233 / NBRC 101239 / NRRL B-23049 / TU-B-10)</name>
    <name type="common">Bacillus subtilis subsp. spizizenii</name>
    <dbReference type="NCBI Taxonomy" id="1052585"/>
    <lineage>
        <taxon>Bacteria</taxon>
        <taxon>Bacillati</taxon>
        <taxon>Bacillota</taxon>
        <taxon>Bacilli</taxon>
        <taxon>Bacillales</taxon>
        <taxon>Bacillaceae</taxon>
        <taxon>Bacillus</taxon>
    </lineage>
</organism>
<dbReference type="EMBL" id="CP002905">
    <property type="protein sequence ID" value="AEP86976.1"/>
    <property type="molecule type" value="Genomic_DNA"/>
</dbReference>
<proteinExistence type="predicted"/>
<keyword evidence="2" id="KW-1185">Reference proteome</keyword>
<name>G4NSB4_BACS4</name>
<protein>
    <submittedName>
        <fullName evidence="1">Uncharacterized protein</fullName>
    </submittedName>
</protein>
<accession>G4NSB4</accession>
<evidence type="ECO:0000313" key="1">
    <source>
        <dbReference type="EMBL" id="AEP86976.1"/>
    </source>
</evidence>
<reference evidence="1 2" key="1">
    <citation type="journal article" date="2012" name="J. Bacteriol.">
        <title>Whole-genome sequences of Bacillus subtilis and close relatives.</title>
        <authorList>
            <person name="Earl A.M."/>
            <person name="Eppinger M."/>
            <person name="Fricke W.F."/>
            <person name="Rosovitz M.J."/>
            <person name="Rasko D.A."/>
            <person name="Daugherty S."/>
            <person name="Losick R."/>
            <person name="Kolter R."/>
            <person name="Ravel J."/>
        </authorList>
    </citation>
    <scope>NUCLEOTIDE SEQUENCE [LARGE SCALE GENOMIC DNA]</scope>
    <source>
        <strain evidence="2">DSM 15029 / JCM 12233 / NBRC 101239 / NRRL B-23049 / TU-B-10</strain>
    </source>
</reference>
<dbReference type="STRING" id="1052585.GYO_2355"/>
<dbReference type="Proteomes" id="UP000002651">
    <property type="component" value="Chromosome"/>
</dbReference>
<dbReference type="AlphaFoldDB" id="G4NSB4"/>
<dbReference type="KEGG" id="bst:GYO_2355"/>
<gene>
    <name evidence="1" type="ordered locus">GYO_2355</name>
</gene>